<evidence type="ECO:0000256" key="3">
    <source>
        <dbReference type="ARBA" id="ARBA00001947"/>
    </source>
</evidence>
<evidence type="ECO:0000313" key="10">
    <source>
        <dbReference type="EMBL" id="UYP44604.1"/>
    </source>
</evidence>
<gene>
    <name evidence="10" type="ORF">NEF87_000889</name>
</gene>
<dbReference type="InterPro" id="IPR000787">
    <property type="entry name" value="Peptidase_M29"/>
</dbReference>
<dbReference type="SUPFAM" id="SSF144052">
    <property type="entry name" value="Thermophilic metalloprotease-like"/>
    <property type="match status" value="1"/>
</dbReference>
<proteinExistence type="inferred from homology"/>
<keyword evidence="8" id="KW-0378">Hydrolase</keyword>
<dbReference type="Proteomes" id="UP001208689">
    <property type="component" value="Chromosome"/>
</dbReference>
<keyword evidence="5" id="KW-0031">Aminopeptidase</keyword>
<dbReference type="EMBL" id="CP104013">
    <property type="protein sequence ID" value="UYP44604.1"/>
    <property type="molecule type" value="Genomic_DNA"/>
</dbReference>
<sequence length="369" mass="41642">MYDFNVKLAKLAVNYAENVQPGEVVLIQGSEVANDLIREIYIEVLKAGGHPVVESLIKNLSVAKYRLGNAEQLKFVDPIMKIGVDVVDHFISILADNNVKKMSLIPSEKQTKIFENPEYMEMMNKFQKRVAKKELGWVIVPYPCDSLAQEANMDLISYKEFVYGALHLDNDDPASTWQKIKAEQDRLVEILNKAENIQVLGDDTDLTLRVKDRPWVNCCGNNNLPDGELYTSPLEDSINGHIRFTYPGIYQGKEIKNIYLEFKDGKVVKGTAEKGQDLLDSILKIKNANKIGEFAIGTNYGIKKFTKSMLFDEKMGGTLHMALGKGFPDSKSENIECAIHWDILKDMKSEKSKVIVDGKVIYQAGKWLI</sequence>
<comment type="cofactor">
    <cofactor evidence="3">
        <name>Zn(2+)</name>
        <dbReference type="ChEBI" id="CHEBI:29105"/>
    </cofactor>
</comment>
<name>A0ABY6HM69_9ARCH</name>
<organism evidence="10 11">
    <name type="scientific">Candidatus Lokiarchaeum ossiferum</name>
    <dbReference type="NCBI Taxonomy" id="2951803"/>
    <lineage>
        <taxon>Archaea</taxon>
        <taxon>Promethearchaeati</taxon>
        <taxon>Promethearchaeota</taxon>
        <taxon>Promethearchaeia</taxon>
        <taxon>Promethearchaeales</taxon>
        <taxon>Promethearchaeaceae</taxon>
        <taxon>Candidatus Lokiarchaeum</taxon>
    </lineage>
</organism>
<evidence type="ECO:0000256" key="2">
    <source>
        <dbReference type="ARBA" id="ARBA00001946"/>
    </source>
</evidence>
<protein>
    <recommendedName>
        <fullName evidence="12">Aminopeptidase</fullName>
    </recommendedName>
</protein>
<dbReference type="PANTHER" id="PTHR34448:SF1">
    <property type="entry name" value="BLL6088 PROTEIN"/>
    <property type="match status" value="1"/>
</dbReference>
<dbReference type="InterPro" id="IPR035097">
    <property type="entry name" value="M29_N-terminal"/>
</dbReference>
<dbReference type="Pfam" id="PF02073">
    <property type="entry name" value="Peptidase_M29"/>
    <property type="match status" value="1"/>
</dbReference>
<evidence type="ECO:0000256" key="5">
    <source>
        <dbReference type="ARBA" id="ARBA00022438"/>
    </source>
</evidence>
<keyword evidence="7" id="KW-0479">Metal-binding</keyword>
<evidence type="ECO:0000256" key="4">
    <source>
        <dbReference type="ARBA" id="ARBA00008236"/>
    </source>
</evidence>
<reference evidence="10" key="1">
    <citation type="submission" date="2022-09" db="EMBL/GenBank/DDBJ databases">
        <title>Actin cytoskeleton and complex cell architecture in an #Asgard archaeon.</title>
        <authorList>
            <person name="Ponce Toledo R.I."/>
            <person name="Schleper C."/>
            <person name="Rodrigues Oliveira T."/>
            <person name="Wollweber F."/>
            <person name="Xu J."/>
            <person name="Rittmann S."/>
            <person name="Klingl A."/>
            <person name="Pilhofer M."/>
        </authorList>
    </citation>
    <scope>NUCLEOTIDE SEQUENCE</scope>
    <source>
        <strain evidence="10">B-35</strain>
    </source>
</reference>
<comment type="similarity">
    <text evidence="4">Belongs to the peptidase M29 family.</text>
</comment>
<evidence type="ECO:0000313" key="11">
    <source>
        <dbReference type="Proteomes" id="UP001208689"/>
    </source>
</evidence>
<evidence type="ECO:0000256" key="6">
    <source>
        <dbReference type="ARBA" id="ARBA00022670"/>
    </source>
</evidence>
<comment type="cofactor">
    <cofactor evidence="2">
        <name>Mg(2+)</name>
        <dbReference type="ChEBI" id="CHEBI:18420"/>
    </cofactor>
</comment>
<evidence type="ECO:0000256" key="7">
    <source>
        <dbReference type="ARBA" id="ARBA00022723"/>
    </source>
</evidence>
<dbReference type="InterPro" id="IPR052170">
    <property type="entry name" value="M29_Exopeptidase"/>
</dbReference>
<comment type="cofactor">
    <cofactor evidence="1">
        <name>Co(2+)</name>
        <dbReference type="ChEBI" id="CHEBI:48828"/>
    </cofactor>
</comment>
<keyword evidence="9" id="KW-0482">Metalloprotease</keyword>
<keyword evidence="11" id="KW-1185">Reference proteome</keyword>
<evidence type="ECO:0000256" key="8">
    <source>
        <dbReference type="ARBA" id="ARBA00022801"/>
    </source>
</evidence>
<keyword evidence="6" id="KW-0645">Protease</keyword>
<dbReference type="Gene3D" id="3.40.1830.10">
    <property type="entry name" value="Thermophilic metalloprotease (M29)"/>
    <property type="match status" value="1"/>
</dbReference>
<evidence type="ECO:0000256" key="1">
    <source>
        <dbReference type="ARBA" id="ARBA00001941"/>
    </source>
</evidence>
<dbReference type="PANTHER" id="PTHR34448">
    <property type="entry name" value="AMINOPEPTIDASE"/>
    <property type="match status" value="1"/>
</dbReference>
<evidence type="ECO:0000256" key="9">
    <source>
        <dbReference type="ARBA" id="ARBA00023049"/>
    </source>
</evidence>
<evidence type="ECO:0008006" key="12">
    <source>
        <dbReference type="Google" id="ProtNLM"/>
    </source>
</evidence>
<accession>A0ABY6HM69</accession>